<dbReference type="SUPFAM" id="SSF63829">
    <property type="entry name" value="Calcium-dependent phosphotriesterase"/>
    <property type="match status" value="2"/>
</dbReference>
<dbReference type="InterPro" id="IPR011110">
    <property type="entry name" value="Reg_prop"/>
</dbReference>
<dbReference type="EMBL" id="LDJM01000004">
    <property type="protein sequence ID" value="KRG79371.1"/>
    <property type="molecule type" value="Genomic_DNA"/>
</dbReference>
<dbReference type="PANTHER" id="PTHR45138:SF9">
    <property type="entry name" value="DIGUANYLATE CYCLASE DGCM-RELATED"/>
    <property type="match status" value="1"/>
</dbReference>
<organism evidence="7 8">
    <name type="scientific">Stenotrophomonas ginsengisoli</name>
    <dbReference type="NCBI Taxonomy" id="336566"/>
    <lineage>
        <taxon>Bacteria</taxon>
        <taxon>Pseudomonadati</taxon>
        <taxon>Pseudomonadota</taxon>
        <taxon>Gammaproteobacteria</taxon>
        <taxon>Lysobacterales</taxon>
        <taxon>Lysobacteraceae</taxon>
        <taxon>Stenotrophomonas</taxon>
    </lineage>
</organism>
<dbReference type="Pfam" id="PF00990">
    <property type="entry name" value="GGDEF"/>
    <property type="match status" value="1"/>
</dbReference>
<evidence type="ECO:0000256" key="4">
    <source>
        <dbReference type="SAM" id="Phobius"/>
    </source>
</evidence>
<gene>
    <name evidence="7" type="ORF">ABB30_00900</name>
</gene>
<evidence type="ECO:0000313" key="7">
    <source>
        <dbReference type="EMBL" id="KRG79371.1"/>
    </source>
</evidence>
<evidence type="ECO:0000259" key="6">
    <source>
        <dbReference type="PROSITE" id="PS50887"/>
    </source>
</evidence>
<dbReference type="GO" id="GO:0052621">
    <property type="term" value="F:diguanylate cyclase activity"/>
    <property type="evidence" value="ECO:0007669"/>
    <property type="project" value="UniProtKB-EC"/>
</dbReference>
<evidence type="ECO:0000313" key="8">
    <source>
        <dbReference type="Proteomes" id="UP000050956"/>
    </source>
</evidence>
<keyword evidence="4" id="KW-1133">Transmembrane helix</keyword>
<dbReference type="EC" id="2.7.7.65" evidence="2"/>
<protein>
    <recommendedName>
        <fullName evidence="2">diguanylate cyclase</fullName>
        <ecNumber evidence="2">2.7.7.65</ecNumber>
    </recommendedName>
</protein>
<dbReference type="InterPro" id="IPR011123">
    <property type="entry name" value="Y_Y_Y"/>
</dbReference>
<feature type="signal peptide" evidence="5">
    <location>
        <begin position="1"/>
        <end position="32"/>
    </location>
</feature>
<dbReference type="SUPFAM" id="SSF55073">
    <property type="entry name" value="Nucleotide cyclase"/>
    <property type="match status" value="1"/>
</dbReference>
<dbReference type="Gene3D" id="2.60.40.10">
    <property type="entry name" value="Immunoglobulins"/>
    <property type="match status" value="1"/>
</dbReference>
<dbReference type="InterPro" id="IPR013783">
    <property type="entry name" value="Ig-like_fold"/>
</dbReference>
<evidence type="ECO:0000256" key="5">
    <source>
        <dbReference type="SAM" id="SignalP"/>
    </source>
</evidence>
<comment type="caution">
    <text evidence="7">The sequence shown here is derived from an EMBL/GenBank/DDBJ whole genome shotgun (WGS) entry which is preliminary data.</text>
</comment>
<feature type="domain" description="GGDEF" evidence="6">
    <location>
        <begin position="881"/>
        <end position="1013"/>
    </location>
</feature>
<comment type="cofactor">
    <cofactor evidence="1">
        <name>Mg(2+)</name>
        <dbReference type="ChEBI" id="CHEBI:18420"/>
    </cofactor>
</comment>
<dbReference type="STRING" id="336566.ABB30_00900"/>
<dbReference type="Proteomes" id="UP000050956">
    <property type="component" value="Unassembled WGS sequence"/>
</dbReference>
<dbReference type="InterPro" id="IPR050469">
    <property type="entry name" value="Diguanylate_Cyclase"/>
</dbReference>
<name>A0A0R0DBY6_9GAMM</name>
<comment type="catalytic activity">
    <reaction evidence="3">
        <text>2 GTP = 3',3'-c-di-GMP + 2 diphosphate</text>
        <dbReference type="Rhea" id="RHEA:24898"/>
        <dbReference type="ChEBI" id="CHEBI:33019"/>
        <dbReference type="ChEBI" id="CHEBI:37565"/>
        <dbReference type="ChEBI" id="CHEBI:58805"/>
        <dbReference type="EC" id="2.7.7.65"/>
    </reaction>
</comment>
<sequence>MMHGRVAAGSCRAVSVVLAALMLLWCAPLALAGSAPGWQAFAALRGHTVLTGDNGPAVRNAYSVAQDSRGRIWIGTNDGAIRLDGDLVQRYEPAQVPAMATGFTRVFHPLDNGDVLIGGDREGVLRWQLADDRFVPVTLGDGRRLNRINAIEPARDGGAWVAAEQGLFYWDAGSNLLQPVDLDLPRPVDGERIFDVEQTADGTLWVAAAPGLYQRGPGQRQFQPVQVDHPGLQQRLDSELIWQLAGDAQGGLWVGFIQHGVVRIQGRYAQAAQGLDGREGLHAGNTIRAFVPIAGQMWVAVDGRGLMAIEQMRTRPLAVNLSQFLGGRNFHPSQMIRARDGRIWVASDRGVFHLDPEPAGIVELDASLPGEHAHQQPDMARTLHIDRRGRLWIGNFDGVVQVLDPHSGQRHVIRLPSPLDGTDVVAIAEDSTGQIWVASNGVAVIDPDSLRVRGGSALAQVPVQRYLALAAQGQRVWVGGREGIIELDLQGRVLRRMLDHHHGLRSNRVLNLAVHADALWVGTGEGLHRLDLDTWQARHVPVGSARGDLPANRYIVALLAGREQIHAGTLEGVSSGLPADARLQLLLPAMPGPGRGIANLGEDPAGGLWAGIRDGDLYHRDLQGHWRQFGARHGLHPRTRLRADKMVRSADGSLFMAAGSGVIMLQPGLLQLPEPALPDLQPHVVSMHLDGHPLPPSQLPGDGQRLQLARDVERVALSFSAMDYLAPQRRQYSYRLEGLDSRWISASGHNQVPLVLYSRLPVGQYTLLLRTTSDEYPGKEWITRLQLEVPPAWYQQWWVQLLALLLFLLAVAGAVQWRLRTARRRERRLQQRVLDSTAELRQANARLAQLVGEDALTGLDNRRRGFERLAELHTWRQRMRGSDCVVLMDLDHFKRINDRYGHLGGDAVLREVGQLLRSQLRAIDIAARYGGEELLLVLVDADLAQGRHTIARLADALRQMPVLYDGQSIHVDASFGLAASDPDQPIEQWLARADAALYRAKHRGRGRLCVDGHDD</sequence>
<evidence type="ECO:0000256" key="2">
    <source>
        <dbReference type="ARBA" id="ARBA00012528"/>
    </source>
</evidence>
<dbReference type="PANTHER" id="PTHR45138">
    <property type="entry name" value="REGULATORY COMPONENTS OF SENSORY TRANSDUCTION SYSTEM"/>
    <property type="match status" value="1"/>
</dbReference>
<dbReference type="RefSeq" id="WP_057636363.1">
    <property type="nucleotide sequence ID" value="NZ_LDJM01000004.1"/>
</dbReference>
<keyword evidence="8" id="KW-1185">Reference proteome</keyword>
<dbReference type="OrthoDB" id="176203at2"/>
<proteinExistence type="predicted"/>
<dbReference type="PROSITE" id="PS50887">
    <property type="entry name" value="GGDEF"/>
    <property type="match status" value="1"/>
</dbReference>
<evidence type="ECO:0000256" key="3">
    <source>
        <dbReference type="ARBA" id="ARBA00034247"/>
    </source>
</evidence>
<dbReference type="PATRIC" id="fig|336566.3.peg.2220"/>
<dbReference type="Gene3D" id="2.130.10.10">
    <property type="entry name" value="YVTN repeat-like/Quinoprotein amine dehydrogenase"/>
    <property type="match status" value="3"/>
</dbReference>
<keyword evidence="5" id="KW-0732">Signal</keyword>
<feature type="chain" id="PRO_5006395454" description="diguanylate cyclase" evidence="5">
    <location>
        <begin position="33"/>
        <end position="1015"/>
    </location>
</feature>
<evidence type="ECO:0000256" key="1">
    <source>
        <dbReference type="ARBA" id="ARBA00001946"/>
    </source>
</evidence>
<dbReference type="FunFam" id="3.30.70.270:FF:000001">
    <property type="entry name" value="Diguanylate cyclase domain protein"/>
    <property type="match status" value="1"/>
</dbReference>
<dbReference type="InterPro" id="IPR043128">
    <property type="entry name" value="Rev_trsase/Diguanyl_cyclase"/>
</dbReference>
<dbReference type="CDD" id="cd01949">
    <property type="entry name" value="GGDEF"/>
    <property type="match status" value="1"/>
</dbReference>
<dbReference type="Pfam" id="PF07495">
    <property type="entry name" value="Y_Y_Y"/>
    <property type="match status" value="1"/>
</dbReference>
<dbReference type="Gene3D" id="3.30.70.270">
    <property type="match status" value="1"/>
</dbReference>
<dbReference type="Pfam" id="PF07494">
    <property type="entry name" value="Reg_prop"/>
    <property type="match status" value="2"/>
</dbReference>
<dbReference type="AlphaFoldDB" id="A0A0R0DBY6"/>
<keyword evidence="4" id="KW-0812">Transmembrane</keyword>
<dbReference type="InterPro" id="IPR000160">
    <property type="entry name" value="GGDEF_dom"/>
</dbReference>
<dbReference type="InterPro" id="IPR029787">
    <property type="entry name" value="Nucleotide_cyclase"/>
</dbReference>
<reference evidence="7 8" key="1">
    <citation type="submission" date="2015-05" db="EMBL/GenBank/DDBJ databases">
        <title>Genome sequencing and analysis of members of genus Stenotrophomonas.</title>
        <authorList>
            <person name="Patil P.P."/>
            <person name="Midha S."/>
            <person name="Patil P.B."/>
        </authorList>
    </citation>
    <scope>NUCLEOTIDE SEQUENCE [LARGE SCALE GENOMIC DNA]</scope>
    <source>
        <strain evidence="7 8">DSM 24757</strain>
    </source>
</reference>
<dbReference type="InterPro" id="IPR015943">
    <property type="entry name" value="WD40/YVTN_repeat-like_dom_sf"/>
</dbReference>
<dbReference type="NCBIfam" id="TIGR00254">
    <property type="entry name" value="GGDEF"/>
    <property type="match status" value="1"/>
</dbReference>
<feature type="transmembrane region" description="Helical" evidence="4">
    <location>
        <begin position="797"/>
        <end position="819"/>
    </location>
</feature>
<keyword evidence="4" id="KW-0472">Membrane</keyword>
<accession>A0A0R0DBY6</accession>
<dbReference type="SMART" id="SM00267">
    <property type="entry name" value="GGDEF"/>
    <property type="match status" value="1"/>
</dbReference>